<gene>
    <name evidence="1" type="ORF">KH142_02525</name>
</gene>
<evidence type="ECO:0000313" key="1">
    <source>
        <dbReference type="EMBL" id="MBS6940355.1"/>
    </source>
</evidence>
<reference evidence="1" key="1">
    <citation type="submission" date="2021-02" db="EMBL/GenBank/DDBJ databases">
        <title>Infant gut strain persistence is associated with maternal origin, phylogeny, and functional potential including surface adhesion and iron acquisition.</title>
        <authorList>
            <person name="Lou Y.C."/>
        </authorList>
    </citation>
    <scope>NUCLEOTIDE SEQUENCE</scope>
    <source>
        <strain evidence="1">L2_039_000G1_dasL2_039_000G1_concoct_11</strain>
    </source>
</reference>
<evidence type="ECO:0000313" key="2">
    <source>
        <dbReference type="Proteomes" id="UP000727506"/>
    </source>
</evidence>
<dbReference type="AlphaFoldDB" id="A0A943V063"/>
<organism evidence="1 2">
    <name type="scientific">Slackia piriformis</name>
    <dbReference type="NCBI Taxonomy" id="626934"/>
    <lineage>
        <taxon>Bacteria</taxon>
        <taxon>Bacillati</taxon>
        <taxon>Actinomycetota</taxon>
        <taxon>Coriobacteriia</taxon>
        <taxon>Eggerthellales</taxon>
        <taxon>Eggerthellaceae</taxon>
        <taxon>Slackia</taxon>
    </lineage>
</organism>
<dbReference type="EMBL" id="JAGZSV010000026">
    <property type="protein sequence ID" value="MBS6940355.1"/>
    <property type="molecule type" value="Genomic_DNA"/>
</dbReference>
<name>A0A943V063_9ACTN</name>
<proteinExistence type="predicted"/>
<feature type="non-terminal residue" evidence="1">
    <location>
        <position position="676"/>
    </location>
</feature>
<accession>A0A943V063</accession>
<comment type="caution">
    <text evidence="1">The sequence shown here is derived from an EMBL/GenBank/DDBJ whole genome shotgun (WGS) entry which is preliminary data.</text>
</comment>
<dbReference type="Proteomes" id="UP000727506">
    <property type="component" value="Unassembled WGS sequence"/>
</dbReference>
<protein>
    <submittedName>
        <fullName evidence="1">Uncharacterized protein</fullName>
    </submittedName>
</protein>
<sequence>MFDLNDADAIILLKKKLERDFSHAAETLLATTKPNRKTVDAILAKASEEKPCSPHQEKLGINPTPIRHTLVHANNDVLPALPCAKTLKTLEPQISVFFAELKDRYDEPLIYQLFNHLSTDIDAIDRAFIDLFNAYQTQPQRALDMAEARLPNSFLVFVANRARIDYDGGNLWGNMFDIIGINDTNVQANFKQTFAKIIKTKGLPLFAKDEEANFYFYTALLHGGLSYDSWEDLWSSSLVPLAKCILRNQGPFGKSADGHQILHELRSTEGRFLPKTSVRKILDRAPSRITAPLLEAGLEVAIQVESSKRIDRDEAATTLISSSQLPEAALRALSSTEERLSDKLNHWSDTETNGRHVRGIVYLPHASLQLDLDAGEVYACWERQQFPAYFVDYAVEYRIDGKLVKSMKFIPSVGKCLLEKTRIPLPPSTRYEIELALIAIDEHAERRTTIGLLTQSFARNKPACFEFIRQSNGVYRLREKNERLSKERTIAYVVKPGYSIKPRCGMTPISRYESRGSWEGEQVFVFSVSPSASGSIVDSKTGVEYAVWQERYIATIDKTHILGKTSDSVDLYGFRPSSIGTNGGLPIISVEAFDGRNAINDLDITCIVDDRRIAVPRKALWDETESDNIAKIAFDLSEAYGINWHVEKCSVEIKQRSIGDGAVLRYRFAVIPIQEF</sequence>